<sequence length="421" mass="48430">MSYLSHGMAVANGEIAPMPLQECLCPTQIVTRPKTLREYLCPNQICTPPCITTHDSNVFKSPMTISNWLDLKNQIQTFAERVNESFYACWERYKDLLIAVPNHGFDNFQIANYFYDGLSQTSQRFLDMVCDGKLFHKEPAQALDFFDWLAQTLQSRVFVKHCQESNSNVMEEEIEPPIFVEDVSFDSDSSSEFGWSDESSLEPIVQCSPLVDPSLCDDSGEKFLIVEETNVEVDFLYALLHEQDGRNVNRPESLSLSFEEIPSIEVLNHPLVSALDDATLHTKSPLQEFLKVELIDFLGVDEFDLVYHPYIVDFVNSLKIDLVWNMHLVELKFMKRIRPMLYSKYLFSWNGRVQFLAKRAVWSAMFMVLIFVGILNVPSPGVADNTLSFSFFLCLFSFSLFMVRYSHPFLAWEMGRKVVPV</sequence>
<evidence type="ECO:0000313" key="2">
    <source>
        <dbReference type="Proteomes" id="UP001062846"/>
    </source>
</evidence>
<reference evidence="1" key="1">
    <citation type="submission" date="2022-02" db="EMBL/GenBank/DDBJ databases">
        <title>Plant Genome Project.</title>
        <authorList>
            <person name="Zhang R.-G."/>
        </authorList>
    </citation>
    <scope>NUCLEOTIDE SEQUENCE</scope>
    <source>
        <strain evidence="1">AT1</strain>
    </source>
</reference>
<comment type="caution">
    <text evidence="1">The sequence shown here is derived from an EMBL/GenBank/DDBJ whole genome shotgun (WGS) entry which is preliminary data.</text>
</comment>
<accession>A0ACC0L6N4</accession>
<dbReference type="Proteomes" id="UP001062846">
    <property type="component" value="Chromosome 13"/>
</dbReference>
<dbReference type="EMBL" id="CM046400">
    <property type="protein sequence ID" value="KAI8524167.1"/>
    <property type="molecule type" value="Genomic_DNA"/>
</dbReference>
<evidence type="ECO:0000313" key="1">
    <source>
        <dbReference type="EMBL" id="KAI8524167.1"/>
    </source>
</evidence>
<organism evidence="1 2">
    <name type="scientific">Rhododendron molle</name>
    <name type="common">Chinese azalea</name>
    <name type="synonym">Azalea mollis</name>
    <dbReference type="NCBI Taxonomy" id="49168"/>
    <lineage>
        <taxon>Eukaryota</taxon>
        <taxon>Viridiplantae</taxon>
        <taxon>Streptophyta</taxon>
        <taxon>Embryophyta</taxon>
        <taxon>Tracheophyta</taxon>
        <taxon>Spermatophyta</taxon>
        <taxon>Magnoliopsida</taxon>
        <taxon>eudicotyledons</taxon>
        <taxon>Gunneridae</taxon>
        <taxon>Pentapetalae</taxon>
        <taxon>asterids</taxon>
        <taxon>Ericales</taxon>
        <taxon>Ericaceae</taxon>
        <taxon>Ericoideae</taxon>
        <taxon>Rhodoreae</taxon>
        <taxon>Rhododendron</taxon>
    </lineage>
</organism>
<gene>
    <name evidence="1" type="ORF">RHMOL_Rhmol13G0128800</name>
</gene>
<protein>
    <submittedName>
        <fullName evidence="1">Uncharacterized protein</fullName>
    </submittedName>
</protein>
<proteinExistence type="predicted"/>
<keyword evidence="2" id="KW-1185">Reference proteome</keyword>
<name>A0ACC0L6N4_RHOML</name>